<dbReference type="RefSeq" id="WP_378278869.1">
    <property type="nucleotide sequence ID" value="NZ_JBHSON010000001.1"/>
</dbReference>
<gene>
    <name evidence="2" type="ORF">ACFPZN_00325</name>
</gene>
<proteinExistence type="predicted"/>
<keyword evidence="3" id="KW-1185">Reference proteome</keyword>
<dbReference type="EMBL" id="JBHSON010000001">
    <property type="protein sequence ID" value="MFC5744050.1"/>
    <property type="molecule type" value="Genomic_DNA"/>
</dbReference>
<accession>A0ABW0ZTB4</accession>
<dbReference type="Gene3D" id="1.25.40.20">
    <property type="entry name" value="Ankyrin repeat-containing domain"/>
    <property type="match status" value="1"/>
</dbReference>
<name>A0ABW0ZTB4_9ACTN</name>
<dbReference type="Proteomes" id="UP001596074">
    <property type="component" value="Unassembled WGS sequence"/>
</dbReference>
<dbReference type="PROSITE" id="PS50088">
    <property type="entry name" value="ANK_REPEAT"/>
    <property type="match status" value="1"/>
</dbReference>
<evidence type="ECO:0000256" key="1">
    <source>
        <dbReference type="PROSITE-ProRule" id="PRU00023"/>
    </source>
</evidence>
<dbReference type="SMART" id="SM00248">
    <property type="entry name" value="ANK"/>
    <property type="match status" value="2"/>
</dbReference>
<dbReference type="InterPro" id="IPR002110">
    <property type="entry name" value="Ankyrin_rpt"/>
</dbReference>
<dbReference type="SUPFAM" id="SSF48403">
    <property type="entry name" value="Ankyrin repeat"/>
    <property type="match status" value="1"/>
</dbReference>
<comment type="caution">
    <text evidence="2">The sequence shown here is derived from an EMBL/GenBank/DDBJ whole genome shotgun (WGS) entry which is preliminary data.</text>
</comment>
<dbReference type="PROSITE" id="PS50297">
    <property type="entry name" value="ANK_REP_REGION"/>
    <property type="match status" value="1"/>
</dbReference>
<sequence length="315" mass="33947">MDSDWTGMPRRNWENLALVRARLDAGADPNAPVWHGELPLHVAARDGSPEVVAELARRVDDIDADHEGRTALWLAVYARRPENARVLAAAGADPWRPMMGGWSPGQLSLAGPTPFPVPPGEPGLSDAEAAMVAESAQLIAALDVPHYHGTGLACVADIDAAEAARRLEATPIVPDEEYADEPWPFHEELDDDELDFIVGATDVPGGCVITQPWGYLPRTREVTTRLSAGTLCYGMYANPKSGNQGSVLIDGVTESWDVTPGGEPIADDDSDEILLAYLYRHRAIAYACAYAGLKPSDARAVTGPPDVWLELTRRP</sequence>
<reference evidence="3" key="1">
    <citation type="journal article" date="2019" name="Int. J. Syst. Evol. Microbiol.">
        <title>The Global Catalogue of Microorganisms (GCM) 10K type strain sequencing project: providing services to taxonomists for standard genome sequencing and annotation.</title>
        <authorList>
            <consortium name="The Broad Institute Genomics Platform"/>
            <consortium name="The Broad Institute Genome Sequencing Center for Infectious Disease"/>
            <person name="Wu L."/>
            <person name="Ma J."/>
        </authorList>
    </citation>
    <scope>NUCLEOTIDE SEQUENCE [LARGE SCALE GENOMIC DNA]</scope>
    <source>
        <strain evidence="3">KCTC 42087</strain>
    </source>
</reference>
<dbReference type="InterPro" id="IPR036770">
    <property type="entry name" value="Ankyrin_rpt-contain_sf"/>
</dbReference>
<feature type="repeat" description="ANK" evidence="1">
    <location>
        <begin position="35"/>
        <end position="67"/>
    </location>
</feature>
<organism evidence="2 3">
    <name type="scientific">Actinomadura rugatobispora</name>
    <dbReference type="NCBI Taxonomy" id="1994"/>
    <lineage>
        <taxon>Bacteria</taxon>
        <taxon>Bacillati</taxon>
        <taxon>Actinomycetota</taxon>
        <taxon>Actinomycetes</taxon>
        <taxon>Streptosporangiales</taxon>
        <taxon>Thermomonosporaceae</taxon>
        <taxon>Actinomadura</taxon>
    </lineage>
</organism>
<evidence type="ECO:0000313" key="3">
    <source>
        <dbReference type="Proteomes" id="UP001596074"/>
    </source>
</evidence>
<protein>
    <submittedName>
        <fullName evidence="2">Ankyrin repeat domain-containing protein</fullName>
    </submittedName>
</protein>
<dbReference type="Pfam" id="PF12796">
    <property type="entry name" value="Ank_2"/>
    <property type="match status" value="1"/>
</dbReference>
<evidence type="ECO:0000313" key="2">
    <source>
        <dbReference type="EMBL" id="MFC5744050.1"/>
    </source>
</evidence>
<keyword evidence="1" id="KW-0040">ANK repeat</keyword>